<dbReference type="InterPro" id="IPR029039">
    <property type="entry name" value="Flavoprotein-like_sf"/>
</dbReference>
<dbReference type="PANTHER" id="PTHR43408">
    <property type="entry name" value="FMN REDUCTASE (NADPH)"/>
    <property type="match status" value="1"/>
</dbReference>
<accession>A0A1H3UNG9</accession>
<dbReference type="GO" id="GO:0016491">
    <property type="term" value="F:oxidoreductase activity"/>
    <property type="evidence" value="ECO:0007669"/>
    <property type="project" value="UniProtKB-KW"/>
</dbReference>
<dbReference type="InterPro" id="IPR051814">
    <property type="entry name" value="NAD(P)H-dep_FMN_reductase"/>
</dbReference>
<dbReference type="InterPro" id="IPR023932">
    <property type="entry name" value="CE1759_FMN_reduct"/>
</dbReference>
<proteinExistence type="predicted"/>
<dbReference type="RefSeq" id="WP_090803196.1">
    <property type="nucleotide sequence ID" value="NZ_BOND01000029.1"/>
</dbReference>
<evidence type="ECO:0000256" key="2">
    <source>
        <dbReference type="ARBA" id="ARBA00022643"/>
    </source>
</evidence>
<dbReference type="Proteomes" id="UP000199632">
    <property type="component" value="Unassembled WGS sequence"/>
</dbReference>
<evidence type="ECO:0000313" key="6">
    <source>
        <dbReference type="Proteomes" id="UP000199632"/>
    </source>
</evidence>
<dbReference type="InterPro" id="IPR005025">
    <property type="entry name" value="FMN_Rdtase-like_dom"/>
</dbReference>
<evidence type="ECO:0000259" key="4">
    <source>
        <dbReference type="Pfam" id="PF03358"/>
    </source>
</evidence>
<evidence type="ECO:0000256" key="3">
    <source>
        <dbReference type="ARBA" id="ARBA00023002"/>
    </source>
</evidence>
<dbReference type="Gene3D" id="3.40.50.360">
    <property type="match status" value="1"/>
</dbReference>
<dbReference type="PANTHER" id="PTHR43408:SF2">
    <property type="entry name" value="FMN REDUCTASE (NADPH)"/>
    <property type="match status" value="1"/>
</dbReference>
<keyword evidence="6" id="KW-1185">Reference proteome</keyword>
<dbReference type="OrthoDB" id="1643408at2"/>
<organism evidence="5 6">
    <name type="scientific">Asanoa ishikariensis</name>
    <dbReference type="NCBI Taxonomy" id="137265"/>
    <lineage>
        <taxon>Bacteria</taxon>
        <taxon>Bacillati</taxon>
        <taxon>Actinomycetota</taxon>
        <taxon>Actinomycetes</taxon>
        <taxon>Micromonosporales</taxon>
        <taxon>Micromonosporaceae</taxon>
        <taxon>Asanoa</taxon>
    </lineage>
</organism>
<dbReference type="NCBIfam" id="TIGR04037">
    <property type="entry name" value="LLM_duo_CE1759"/>
    <property type="match status" value="1"/>
</dbReference>
<dbReference type="SUPFAM" id="SSF52218">
    <property type="entry name" value="Flavoproteins"/>
    <property type="match status" value="1"/>
</dbReference>
<feature type="domain" description="NADPH-dependent FMN reductase-like" evidence="4">
    <location>
        <begin position="6"/>
        <end position="155"/>
    </location>
</feature>
<keyword evidence="2" id="KW-0288">FMN</keyword>
<protein>
    <submittedName>
        <fullName evidence="5">FMN reductase</fullName>
    </submittedName>
</protein>
<dbReference type="STRING" id="137265.SAMN05421684_7620"/>
<keyword evidence="3" id="KW-0560">Oxidoreductase</keyword>
<dbReference type="Pfam" id="PF03358">
    <property type="entry name" value="FMN_red"/>
    <property type="match status" value="1"/>
</dbReference>
<keyword evidence="1" id="KW-0285">Flavoprotein</keyword>
<evidence type="ECO:0000313" key="5">
    <source>
        <dbReference type="EMBL" id="SDZ63907.1"/>
    </source>
</evidence>
<dbReference type="EMBL" id="FNQB01000005">
    <property type="protein sequence ID" value="SDZ63907.1"/>
    <property type="molecule type" value="Genomic_DNA"/>
</dbReference>
<sequence length="204" mass="21248">MTERTLAVVTGGLRQPSSSRLLADKLAAAAGEELTRLGVTPKIEVIELRDHAHEITDNLLTGFAGAAFAKVVETVAGADGLVAVSPVFTASYSGLFKSFVDVLPDGSLAGKPVLIGATGGTARHSLALDHALRPLFAYTRSIVIPTGVFAAPEDWGGDEGGGRLDQRVRRAAAELAAEVARRDPATVDDPFALKTSFEDLLAGE</sequence>
<gene>
    <name evidence="5" type="ORF">SAMN05421684_7620</name>
</gene>
<reference evidence="6" key="1">
    <citation type="submission" date="2016-10" db="EMBL/GenBank/DDBJ databases">
        <authorList>
            <person name="Varghese N."/>
            <person name="Submissions S."/>
        </authorList>
    </citation>
    <scope>NUCLEOTIDE SEQUENCE [LARGE SCALE GENOMIC DNA]</scope>
    <source>
        <strain evidence="6">DSM 44718</strain>
    </source>
</reference>
<name>A0A1H3UNG9_9ACTN</name>
<dbReference type="AlphaFoldDB" id="A0A1H3UNG9"/>
<evidence type="ECO:0000256" key="1">
    <source>
        <dbReference type="ARBA" id="ARBA00022630"/>
    </source>
</evidence>